<gene>
    <name evidence="1" type="ORF">GCHA_4555</name>
</gene>
<comment type="caution">
    <text evidence="1">The sequence shown here is derived from an EMBL/GenBank/DDBJ whole genome shotgun (WGS) entry which is preliminary data.</text>
</comment>
<dbReference type="EMBL" id="BAEM01000062">
    <property type="protein sequence ID" value="GAC12472.1"/>
    <property type="molecule type" value="Genomic_DNA"/>
</dbReference>
<evidence type="ECO:0000313" key="1">
    <source>
        <dbReference type="EMBL" id="GAC12472.1"/>
    </source>
</evidence>
<dbReference type="Proteomes" id="UP000006320">
    <property type="component" value="Unassembled WGS sequence"/>
</dbReference>
<organism evidence="1 2">
    <name type="scientific">Paraglaciecola chathamensis S18K6</name>
    <dbReference type="NCBI Taxonomy" id="1127672"/>
    <lineage>
        <taxon>Bacteria</taxon>
        <taxon>Pseudomonadati</taxon>
        <taxon>Pseudomonadota</taxon>
        <taxon>Gammaproteobacteria</taxon>
        <taxon>Alteromonadales</taxon>
        <taxon>Alteromonadaceae</taxon>
        <taxon>Paraglaciecola</taxon>
    </lineage>
</organism>
<name>A0AAV3V6V9_9ALTE</name>
<protein>
    <submittedName>
        <fullName evidence="1">Uncharacterized protein</fullName>
    </submittedName>
</protein>
<dbReference type="AlphaFoldDB" id="A0AAV3V6V9"/>
<sequence>MHLAIDTFGVDTFSHSMLQRTGCAAQAINTYPALIHNKSLRLMLLN</sequence>
<reference evidence="1 2" key="1">
    <citation type="journal article" date="2017" name="Antonie Van Leeuwenhoek">
        <title>Rhizobium rhizosphaerae sp. nov., a novel species isolated from rice rhizosphere.</title>
        <authorList>
            <person name="Zhao J.J."/>
            <person name="Zhang J."/>
            <person name="Zhang R.J."/>
            <person name="Zhang C.W."/>
            <person name="Yin H.Q."/>
            <person name="Zhang X.X."/>
        </authorList>
    </citation>
    <scope>NUCLEOTIDE SEQUENCE [LARGE SCALE GENOMIC DNA]</scope>
    <source>
        <strain evidence="1 2">S18K6</strain>
    </source>
</reference>
<accession>A0AAV3V6V9</accession>
<evidence type="ECO:0000313" key="2">
    <source>
        <dbReference type="Proteomes" id="UP000006320"/>
    </source>
</evidence>
<proteinExistence type="predicted"/>